<evidence type="ECO:0000313" key="2">
    <source>
        <dbReference type="Proteomes" id="UP000223445"/>
    </source>
</evidence>
<accession>A0AB36VFC5</accession>
<dbReference type="EMBL" id="NUPM01000005">
    <property type="protein sequence ID" value="PGZ05037.1"/>
    <property type="molecule type" value="Genomic_DNA"/>
</dbReference>
<sequence length="79" mass="10030">MDTVKYLQHRYVFKNWELVYKEKLEHETTEYFNCTFNNEELELKVWSDNIGHWTTFKVYKRLKGNKEWNYFETFEKYID</sequence>
<evidence type="ECO:0000313" key="1">
    <source>
        <dbReference type="EMBL" id="PGZ05037.1"/>
    </source>
</evidence>
<proteinExistence type="predicted"/>
<comment type="caution">
    <text evidence="1">The sequence shown here is derived from an EMBL/GenBank/DDBJ whole genome shotgun (WGS) entry which is preliminary data.</text>
</comment>
<organism evidence="1 2">
    <name type="scientific">Bacillus thuringiensis</name>
    <dbReference type="NCBI Taxonomy" id="1428"/>
    <lineage>
        <taxon>Bacteria</taxon>
        <taxon>Bacillati</taxon>
        <taxon>Bacillota</taxon>
        <taxon>Bacilli</taxon>
        <taxon>Bacillales</taxon>
        <taxon>Bacillaceae</taxon>
        <taxon>Bacillus</taxon>
        <taxon>Bacillus cereus group</taxon>
    </lineage>
</organism>
<reference evidence="1 2" key="1">
    <citation type="submission" date="2017-09" db="EMBL/GenBank/DDBJ databases">
        <title>Large-scale bioinformatics analysis of Bacillus genomes uncovers conserved roles of natural products in bacterial physiology.</title>
        <authorList>
            <consortium name="Agbiome Team Llc"/>
            <person name="Bleich R.M."/>
            <person name="Grubbs K.J."/>
            <person name="Santa Maria K.C."/>
            <person name="Allen S.E."/>
            <person name="Farag S."/>
            <person name="Shank E.A."/>
            <person name="Bowers A."/>
        </authorList>
    </citation>
    <scope>NUCLEOTIDE SEQUENCE [LARGE SCALE GENOMIC DNA]</scope>
    <source>
        <strain evidence="1 2">AFS030179</strain>
    </source>
</reference>
<protein>
    <submittedName>
        <fullName evidence="1">Uncharacterized protein</fullName>
    </submittedName>
</protein>
<dbReference type="RefSeq" id="WP_097879863.1">
    <property type="nucleotide sequence ID" value="NZ_NUPM01000005.1"/>
</dbReference>
<dbReference type="Proteomes" id="UP000223445">
    <property type="component" value="Unassembled WGS sequence"/>
</dbReference>
<dbReference type="AlphaFoldDB" id="A0AB36VFC5"/>
<gene>
    <name evidence="1" type="ORF">COE48_05485</name>
</gene>
<name>A0AB36VFC5_BACTU</name>